<dbReference type="RefSeq" id="XP_002783221.1">
    <property type="nucleotide sequence ID" value="XM_002783175.1"/>
</dbReference>
<keyword evidence="2" id="KW-1185">Reference proteome</keyword>
<evidence type="ECO:0000313" key="2">
    <source>
        <dbReference type="Proteomes" id="UP000007800"/>
    </source>
</evidence>
<organism evidence="2">
    <name type="scientific">Perkinsus marinus (strain ATCC 50983 / TXsc)</name>
    <dbReference type="NCBI Taxonomy" id="423536"/>
    <lineage>
        <taxon>Eukaryota</taxon>
        <taxon>Sar</taxon>
        <taxon>Alveolata</taxon>
        <taxon>Perkinsozoa</taxon>
        <taxon>Perkinsea</taxon>
        <taxon>Perkinsida</taxon>
        <taxon>Perkinsidae</taxon>
        <taxon>Perkinsus</taxon>
    </lineage>
</organism>
<gene>
    <name evidence="1" type="ORF">Pmar_PMAR023341</name>
</gene>
<dbReference type="EMBL" id="GG673688">
    <property type="protein sequence ID" value="EER15017.1"/>
    <property type="molecule type" value="Genomic_DNA"/>
</dbReference>
<protein>
    <submittedName>
        <fullName evidence="1">Uncharacterized protein</fullName>
    </submittedName>
</protein>
<dbReference type="Proteomes" id="UP000007800">
    <property type="component" value="Unassembled WGS sequence"/>
</dbReference>
<accession>C5KKA5</accession>
<proteinExistence type="predicted"/>
<sequence length="55" mass="6148">MADGLTLMATTPDGKPTTFVIYKAEEPMKVGPVEKVFIGGMDFYYVGCFHDDFYC</sequence>
<evidence type="ECO:0000313" key="1">
    <source>
        <dbReference type="EMBL" id="EER15017.1"/>
    </source>
</evidence>
<dbReference type="AlphaFoldDB" id="C5KKA5"/>
<dbReference type="GeneID" id="9061901"/>
<name>C5KKA5_PERM5</name>
<dbReference type="InParanoid" id="C5KKA5"/>
<reference evidence="1 2" key="1">
    <citation type="submission" date="2008-07" db="EMBL/GenBank/DDBJ databases">
        <authorList>
            <person name="El-Sayed N."/>
            <person name="Caler E."/>
            <person name="Inman J."/>
            <person name="Amedeo P."/>
            <person name="Hass B."/>
            <person name="Wortman J."/>
        </authorList>
    </citation>
    <scope>NUCLEOTIDE SEQUENCE [LARGE SCALE GENOMIC DNA]</scope>
    <source>
        <strain evidence="2">ATCC 50983 / TXsc</strain>
    </source>
</reference>